<reference evidence="1" key="1">
    <citation type="submission" date="2021-01" db="EMBL/GenBank/DDBJ databases">
        <authorList>
            <person name="Kaushik A."/>
        </authorList>
    </citation>
    <scope>NUCLEOTIDE SEQUENCE</scope>
    <source>
        <strain evidence="1">AG1-1C</strain>
    </source>
</reference>
<dbReference type="SUPFAM" id="SSF53335">
    <property type="entry name" value="S-adenosyl-L-methionine-dependent methyltransferases"/>
    <property type="match status" value="1"/>
</dbReference>
<organism evidence="1 2">
    <name type="scientific">Rhizoctonia solani</name>
    <dbReference type="NCBI Taxonomy" id="456999"/>
    <lineage>
        <taxon>Eukaryota</taxon>
        <taxon>Fungi</taxon>
        <taxon>Dikarya</taxon>
        <taxon>Basidiomycota</taxon>
        <taxon>Agaricomycotina</taxon>
        <taxon>Agaricomycetes</taxon>
        <taxon>Cantharellales</taxon>
        <taxon>Ceratobasidiaceae</taxon>
        <taxon>Rhizoctonia</taxon>
    </lineage>
</organism>
<dbReference type="Proteomes" id="UP000663846">
    <property type="component" value="Unassembled WGS sequence"/>
</dbReference>
<accession>A0A8H2WC24</accession>
<dbReference type="EMBL" id="CAJMWS010000084">
    <property type="protein sequence ID" value="CAE6358641.1"/>
    <property type="molecule type" value="Genomic_DNA"/>
</dbReference>
<protein>
    <recommendedName>
        <fullName evidence="3">Methyltransferase domain-containing protein</fullName>
    </recommendedName>
</protein>
<evidence type="ECO:0000313" key="2">
    <source>
        <dbReference type="Proteomes" id="UP000663846"/>
    </source>
</evidence>
<dbReference type="Gene3D" id="3.40.50.150">
    <property type="entry name" value="Vaccinia Virus protein VP39"/>
    <property type="match status" value="1"/>
</dbReference>
<name>A0A8H2WC24_9AGAM</name>
<proteinExistence type="predicted"/>
<dbReference type="InterPro" id="IPR029063">
    <property type="entry name" value="SAM-dependent_MTases_sf"/>
</dbReference>
<dbReference type="CDD" id="cd02440">
    <property type="entry name" value="AdoMet_MTases"/>
    <property type="match status" value="1"/>
</dbReference>
<sequence>MADPNEPPHPGLVPPSPELVPITRAEYPNYYFPYYGRYFPRYRLPPDLQNAPDAPQLPSVLPIDRHDMMRRTMQHNLVHLCLGSHYFGPFRQHLNPPDGKLVVDIGSDNGRWIEDVSDEFPHSIRFHGVEIFPSSPTEAANNHVRFEVYDFQRDGIRNADASVDIIHARFQNFHIQGWDDFLRDVAKHLKPGGLFMSGELDIFLEYPDGPAMDVYATNQVYNQVRRLMSERGYNPNIGREMEGKLRRISDSAGNPLFTNIGSCVYTIPVGADPDNPSQVISEISALSMDCLLKLAESVRPFLLSQGQARIEVDGLLETHRAQLRTIRAHMSYRCAWAERRA</sequence>
<dbReference type="AlphaFoldDB" id="A0A8H2WC24"/>
<dbReference type="Pfam" id="PF13489">
    <property type="entry name" value="Methyltransf_23"/>
    <property type="match status" value="1"/>
</dbReference>
<comment type="caution">
    <text evidence="1">The sequence shown here is derived from an EMBL/GenBank/DDBJ whole genome shotgun (WGS) entry which is preliminary data.</text>
</comment>
<evidence type="ECO:0000313" key="1">
    <source>
        <dbReference type="EMBL" id="CAE6358641.1"/>
    </source>
</evidence>
<gene>
    <name evidence="1" type="ORF">RDB_LOCUS16476</name>
</gene>
<evidence type="ECO:0008006" key="3">
    <source>
        <dbReference type="Google" id="ProtNLM"/>
    </source>
</evidence>